<dbReference type="Pfam" id="PF18276">
    <property type="entry name" value="TcA_TcB_BD"/>
    <property type="match status" value="1"/>
</dbReference>
<dbReference type="Pfam" id="PF03538">
    <property type="entry name" value="VRP1"/>
    <property type="match status" value="1"/>
</dbReference>
<keyword evidence="2" id="KW-0843">Virulence</keyword>
<dbReference type="SUPFAM" id="SSF49899">
    <property type="entry name" value="Concanavalin A-like lectins/glucanases"/>
    <property type="match status" value="5"/>
</dbReference>
<reference evidence="7 8" key="1">
    <citation type="submission" date="2023-01" db="EMBL/GenBank/DDBJ databases">
        <title>Cultivation and genomic characterization of new, ubiquitous marine nitrite-oxidizing bacteria from the Nitrospirales.</title>
        <authorList>
            <person name="Mueller A.J."/>
            <person name="Daebeler A."/>
            <person name="Herbold C.W."/>
            <person name="Kirkegaard R.H."/>
            <person name="Daims H."/>
        </authorList>
    </citation>
    <scope>NUCLEOTIDE SEQUENCE [LARGE SCALE GENOMIC DNA]</scope>
    <source>
        <strain evidence="7 8">DK</strain>
    </source>
</reference>
<evidence type="ECO:0000313" key="8">
    <source>
        <dbReference type="Proteomes" id="UP001302494"/>
    </source>
</evidence>
<keyword evidence="1" id="KW-0732">Signal</keyword>
<feature type="domain" description="LamG-like jellyroll fold" evidence="6">
    <location>
        <begin position="432"/>
        <end position="562"/>
    </location>
</feature>
<gene>
    <name evidence="7" type="ORF">PQG83_00505</name>
</gene>
<evidence type="ECO:0000256" key="5">
    <source>
        <dbReference type="SAM" id="MobiDB-lite"/>
    </source>
</evidence>
<evidence type="ECO:0000256" key="4">
    <source>
        <dbReference type="SAM" id="Coils"/>
    </source>
</evidence>
<dbReference type="InterPro" id="IPR013320">
    <property type="entry name" value="ConA-like_dom_sf"/>
</dbReference>
<dbReference type="Proteomes" id="UP001302494">
    <property type="component" value="Chromosome"/>
</dbReference>
<feature type="compositionally biased region" description="Basic and acidic residues" evidence="5">
    <location>
        <begin position="3310"/>
        <end position="3326"/>
    </location>
</feature>
<evidence type="ECO:0000256" key="1">
    <source>
        <dbReference type="ARBA" id="ARBA00022729"/>
    </source>
</evidence>
<dbReference type="InterPro" id="IPR006558">
    <property type="entry name" value="LamG-like"/>
</dbReference>
<keyword evidence="4" id="KW-0175">Coiled coil</keyword>
<dbReference type="SMART" id="SM00560">
    <property type="entry name" value="LamGL"/>
    <property type="match status" value="2"/>
</dbReference>
<dbReference type="EMBL" id="CP116968">
    <property type="protein sequence ID" value="WNM62258.1"/>
    <property type="molecule type" value="Genomic_DNA"/>
</dbReference>
<name>A0AA96GIX7_9BACT</name>
<dbReference type="Pfam" id="PF13385">
    <property type="entry name" value="Laminin_G_3"/>
    <property type="match status" value="3"/>
</dbReference>
<accession>A0AA96GIX7</accession>
<dbReference type="InterPro" id="IPR046839">
    <property type="entry name" value="ABC_toxin_N"/>
</dbReference>
<dbReference type="KEGG" id="nneo:PQG83_00505"/>
<organism evidence="7 8">
    <name type="scientific">Candidatus Nitrospira neomarina</name>
    <dbReference type="NCBI Taxonomy" id="3020899"/>
    <lineage>
        <taxon>Bacteria</taxon>
        <taxon>Pseudomonadati</taxon>
        <taxon>Nitrospirota</taxon>
        <taxon>Nitrospiria</taxon>
        <taxon>Nitrospirales</taxon>
        <taxon>Nitrospiraceae</taxon>
        <taxon>Nitrospira</taxon>
    </lineage>
</organism>
<dbReference type="Pfam" id="PF18413">
    <property type="entry name" value="Neuraminidase"/>
    <property type="match status" value="1"/>
</dbReference>
<dbReference type="RefSeq" id="WP_312745479.1">
    <property type="nucleotide sequence ID" value="NZ_CP116968.1"/>
</dbReference>
<dbReference type="InterPro" id="IPR018003">
    <property type="entry name" value="Insecticidal_toxin/plasmid_vir"/>
</dbReference>
<sequence>MMSTLRLPPAQEALQQFRENHPEMNSIQQIVSIPEDEFVKLYGKKLAGGDREARQIHRTAANLQESAALLWVNIKDAVSPYLKQTLFNNLPENLPEAFINQQESIPGYNRLFGNLDFIECDHYRSIFGPAAYFVDLMRFVEQNITQKNPIPSWCSLEERRPDLARIRLDAINTSDLIPYIDLVNELLEAFVKTGGGADRDTYEVVKDEIFPMSLPFDLPLAEIRSYLKQLKTSLHQIYQTFEPSLGQNETIIKHLITREFLELSPKEFSVIISEISQPADLSQRYGVVDASLPGNAGLENVEVFLAQTGLTRKQLNELIFQDLDRHEVNAGLSRLLFINNVNDGLGYLTIAPNTPDPEYPNLLFDKLLNLSSQKLDRIYRFLRLSRKLGWSFAELDWALRSLRSPYVAETALRFDGINDYVACRNVSQVTGKEFTVEAWINPSRAGSHVILSKGSQADQQLHFMVWINAFNQLSFYGRTPANPFEMASLYTIPSDAFTHIAVMVAEKTVRFYINGRPDQGATLTTPLEVVGEDLNIGRDLTAKFFAGVLKEVRIWKVARTPNQIANDRYGRLADETENLIGYWPLIETVDHSLTDLSGSGNHGKLGGEGFAAQPQWVRRDLVLDSPQQLQSQASVYFPQDYTSQPVEAMRPLPSPPILTRETVLHLDGDNDVLVIQNAKNWGLGRLDRWTLELWFNATDRKKLANRQQVLFTQGDKEAGLSIYLFKDRLYVLQWCNNFEQTEFRSSLLLTQKNPKFTYDHWHHLAVTHNEFPATDPPLPLDVIEVRAFLDGTPLTTADQTTEVAPGFRLSPVGAVCLGGLAEGMITGFDDGPTKPGTEDQHFFAGQITELRLWRTVKSAEELRRDRIVAPMITPDLLAYLPLDEGTGWLVRDRAGAQHGNPFTGTLQQRQIALQTTHTDTELVNIYSHYDKPEALAWKDYFYAGRLRIANKNDAVGVTFLSRHPDGTGTDQYYRLSRDADHPTFHLVAHPAGVQALKSADPASDKTVSTIQPKANVWHHFLIRVKDTGTRTTIQAKIWPAGKEEPADFQIEAYDDNPDIRITSGTVGVWTVGNNTDSRRQFDNLCVWPTTSTNPNPADLWLDINFEAQSQMPEPEHWRDTGDRIIPLGKERLFRELKITGSPGRAAFGTDSTLNNIHAHYHRPEVDAFAWQDYTYEGQMRITEANSGIGVTVLGRDPEAIDQYYSLRRDAEHRTFHLAAHPDGVQPVRSLNPQTDQTDSGIDPAPNTWYRFSLQVMSKQTVNRTEIRGKVWEVGTPEPPAFQMMAYDDSSIRLQSGTVGVWATGPGSKYFDQLRVIQKLLLSESFQTYAPDQDPLNWRNTGKDNSREEDKTLFKTAQIDTTIAFRTVSTDTNIHSHYVAPGVLDWGNYIYTGRLYVTNPNAGIGVTFLSRYADDTVEPGKHDHYYRLRRYSTKKPATFHISPHRGDGKTSDELIKGKADSGINPKSNTWYRFHIEVEDTGTRTNIRAKVWQDSEPEPADFQIDAYDDAKDRLKTGTVGLWALGQGAKYFDDLQVFQPLLLSSKVNPEHWSDTPSRDRHELNDTLFKAIDIQDNQLQWTTIDAFPLLRRPLAQTALEFNGNGQYLAGELESERVLTELSVEAWVKPSGTRPNPILSIGEIANGNTALTAFGLNEDGHLTLTTDGTALAGSTEINTTEFTHVAVRVQAASVTFLVNGVADAPPLKLTTPFKLKMTGLEIGRNGGSQILQYFAGQIKEVRLWNMARTNEQIAAGRYQRPEASDALMGYWQLGGKTGNQIRVGSPQQPTLKPGMPAAPPAPIGVNLPDTGFWSAQRKILTFNGSQSVHYADPGDPHERQQRTIEVWFQVRNKTISHRKQVIYHEGDGQRDLLLYVYDSELYFVGYNMPTDESRWETTHEENWWVNPVDLQRVWRLKTDRIESGRWHHAAIVLDGRDEVRPESLRGYLDGKLAVMGPGSKLWQHKTTFSLSRAQSTVQFHDGEGQGVDSSGLSGGILQVRLWNRARTAQEIADNWSQDLDLTLPPPDLDLLWNLDEASGIQIPDKSGKKRLGSFEETEQLQFLRQSLQDLPVSALTPVTLDETALHQIADIKRLKDEHHLSIDRLTALWSTLKHVGREDSSTLFDQVFNTQGDKTERWDYHLDRPIRWDRTGQESRNRDRQTRSKLMASLQVSSQDLDALVKHLSGAEISIELDTPYLTRLYRLARLPKLLRLPVMEFLELLKTMNQTSIETLSDVLRLRDRVAWMQRTGISVAELIFFGKAVTTEHAELFSETDLRTLAKQLGEQAKDILVSGESFATTEISQAQSMTIFQFLQDHALVEVINSAELVKATELVKLTAMQKQIQALAAVKPGPALSDLSGLTEYLATTENWMGEFDTLKTELDFLRKGLGDQVREALMAQNLLADNGLVHRQQPDSFSDEKLLKLLPAPDQKKPAILKKRARIREWLEQRLDRQERQEQIQGTVHETLTRLRAALSEALSQGLTDMFEESGDLVNVVIDYLDGQENAVDAVAFIKEIYTIQAADSPIPGNLSIYLAKFVKLLYLLAKFELSVKEAKAFLKKPEMVFTWATTPLALTDLLQPSLDNLDRLAQFQQLKTAFNDEDGQLIGVLGLGAIDLSELSANDENVRQLTALTGWEPPQLITLAKSLGGKNHNQVEVLHRLQQCFALAQSMGSDVDFLIQLSSTQHLDFAFYSRQAAILLKVLRANYSAEEWAKVYKPIRNQLAVQKRDALLALAMKKLDAHHYEGRKDPDILYEYFLLDMQMGSEVETSRIVQATASLQLYVQRCLMNLEAGVNPATIPLKEWEWVKNYRVWEANRKVFLYPENYIEPELRRTKTPLFKELEQNLLQADINQEAVEKAYISYLDQFAELAKLKIVGSYLHRELEGDPNSGDETLYLIGRTDTQPRMYYLRKHMKTGQGERWLPWEKIDVAINSDFATPVYAFGKLLLFWTEFSKLKESQDLRLSDPYLLSFPVDYLLERSLKEPGLYSAKKLEKELSTEQITKLKGPGPDWTIDSEYYLFDNRIVGRVQKNVDVYKTVVKYSYYNFGKTWISPQTHLETQLSEEERKQIKWQKLYVQRAFKFNLPSTTVEPEPIPEPIPDPNQKFLQIDENTKLFLTLPPFDMKQLTWSFWVKFVKEEKEVKYKGSIAKDPKEPLKERTPISQENINDPAFRETHNLDAQAQLLTLLNYDNGSFQMTATNYYTAIPGAQIRENDVSTAVNLTEKALKLSQENKFREAAKELAKIPKTPIAEIPTDAIGKIASAIKAQEDAIASRTEAMTARNEATNARAAAEAADADKKKLLEATATQKENQAAKKEAEATQKEQDVSTRQRDAVAAIQAAHTASTNQLRIEVEEPKWESKTLKLSVRFGDANEELTTTAAWNVWRHVAVTLEKTVDGYQVKLIQHGQDGAEVVEKTTHLKSKQLAQGELLEIGRQTVASEIFTTHMAEFRLWNQLKDTATIQEELFLRKAEEDGLFSLPLNSQVPESHMTLVESEELTFTIPIAFQGALSEHLSERERIIIFYGDTIKSIRNNLLEEQGFKLELKQPTSKNYDVGLRSHQPTNAPREANLSLMTTDGLFVNDFATLDHSAILKSTNTGRLIIQKLQSQEVSFLDVHNRPGWYILDTGDEQFLIKAIFLDKKNKELPVLTAAELMQVRYDNAKNTSNIKAQNISVSFDLQETQAPVVSAVNKVEFQFERLSTYAIHQLSQNLFTGGIDKFLSPASQRAKELDFWQIYRPDPDLVPEERNQIPAVIDFQGSYRLYYEEMFFHIPFLIANQLNANQQFADAQKWYHYIFNPTIATPNDSPPNPNDRYWQYLPYRNRTSKSLQAVLTQEESLTVYREDPFDPHAIAALRLTSYQKSIVMKYIDNLLDWGDSLFTQDTRESINEATMLYILAFNLLGPRPKAKTVKRMDAIGTYNDFVQDRNAAIEFLTDVEKIPVPTDSDDAIGRSPHSQLITHFCVPENEKFIGYWDQVEDRLYKIRHSLNIEGIFRQLALFQPPINPAALVQAVAGGGGIAGALADLSVAVPHYRYAQVLQQAKEVTSMVSDFGSALLSALEAKEEGQLTLLQHIHERNLLNLMTTVKEYELSEAKEEIEALNITRQNIEGRQERYRALVEDGTAGLSLNAAEGFAMTSKNIVKALKVGKGITDVLAKMVKVTPDIQLGASGFGGSPLATTTLTGDNLAAVLEAQGAIVDVVADGLDIAAEMSQDIGAYQRRLAEWKQEGKTAEFDLQAIEKQMAIAGIRLQRMEFEQTIHEKELQQKQEVADFFRIKFTNGELRNWMVGRLSGLYFQAYKLAYDLAKGAEKALQFELPSTQTFITPGHWDSLKKGLLAGESLTLELNRMDKVRLDQDSRFQEIEKTISMKRTFPEAFGVLKQTGGCELSLSERLFNLDFPGHYCRLIKTMAISVKTAGEIDAFDGVHASLSQTSNRTLLVPDSNAVSYLMGISDDPQDTSTLRVNWRTNQQIAISKPSEDLGMFNLNFFLDDRYFPFEGTGAVSTWRFDMPLENNPSLVKDGKPPQLRITDVIIHLRYTSKVDQGTFKQAVQDLL</sequence>
<evidence type="ECO:0000313" key="7">
    <source>
        <dbReference type="EMBL" id="WNM62258.1"/>
    </source>
</evidence>
<dbReference type="InterPro" id="IPR041079">
    <property type="entry name" value="Neuraminidase-like"/>
</dbReference>
<evidence type="ECO:0000259" key="6">
    <source>
        <dbReference type="SMART" id="SM00560"/>
    </source>
</evidence>
<dbReference type="Gene3D" id="2.60.120.200">
    <property type="match status" value="5"/>
</dbReference>
<dbReference type="Gene3D" id="2.60.120.560">
    <property type="entry name" value="Exo-inulinase, domain 1"/>
    <property type="match status" value="3"/>
</dbReference>
<proteinExistence type="predicted"/>
<protein>
    <submittedName>
        <fullName evidence="7">Neuraminidase-like domain-containing protein</fullName>
    </submittedName>
</protein>
<keyword evidence="8" id="KW-1185">Reference proteome</keyword>
<feature type="region of interest" description="Disordered" evidence="5">
    <location>
        <begin position="3306"/>
        <end position="3326"/>
    </location>
</feature>
<dbReference type="InterPro" id="IPR040840">
    <property type="entry name" value="TcA_TcB_BD"/>
</dbReference>
<feature type="domain" description="LamG-like jellyroll fold" evidence="6">
    <location>
        <begin position="1615"/>
        <end position="1746"/>
    </location>
</feature>
<evidence type="ECO:0000256" key="3">
    <source>
        <dbReference type="ARBA" id="ARBA00023157"/>
    </source>
</evidence>
<evidence type="ECO:0000256" key="2">
    <source>
        <dbReference type="ARBA" id="ARBA00023026"/>
    </source>
</evidence>
<dbReference type="Pfam" id="PF20220">
    <property type="entry name" value="ABC_toxin_N"/>
    <property type="match status" value="1"/>
</dbReference>
<feature type="coiled-coil region" evidence="4">
    <location>
        <begin position="4206"/>
        <end position="4240"/>
    </location>
</feature>
<keyword evidence="3" id="KW-1015">Disulfide bond</keyword>